<dbReference type="Pfam" id="PF00561">
    <property type="entry name" value="Abhydrolase_1"/>
    <property type="match status" value="1"/>
</dbReference>
<dbReference type="InterPro" id="IPR022485">
    <property type="entry name" value="SHCHC_synthase_MenH"/>
</dbReference>
<evidence type="ECO:0000256" key="1">
    <source>
        <dbReference type="ARBA" id="ARBA00022428"/>
    </source>
</evidence>
<dbReference type="ESTHER" id="lisip-g2zat3">
    <property type="family name" value="MenH_SHCHC"/>
</dbReference>
<dbReference type="HAMAP" id="MF_01660">
    <property type="entry name" value="MenH"/>
    <property type="match status" value="1"/>
</dbReference>
<evidence type="ECO:0000256" key="3">
    <source>
        <dbReference type="HAMAP-Rule" id="MF_01660"/>
    </source>
</evidence>
<dbReference type="InterPro" id="IPR000073">
    <property type="entry name" value="AB_hydrolase_1"/>
</dbReference>
<comment type="function">
    <text evidence="3">Catalyzes a proton abstraction reaction that results in 2,5-elimination of pyruvate from 2-succinyl-5-enolpyruvyl-6-hydroxy-3-cyclohexene-1-carboxylate (SEPHCHC) and the formation of 2-succinyl-6-hydroxy-2,4-cyclohexadiene-1-carboxylate (SHCHC).</text>
</comment>
<protein>
    <recommendedName>
        <fullName evidence="3">Putative 2-succinyl-6-hydroxy-2,4-cyclohexadiene-1-carboxylate synthase</fullName>
        <shortName evidence="3">SHCHC synthase</shortName>
        <ecNumber evidence="3">4.2.99.20</ecNumber>
    </recommendedName>
</protein>
<evidence type="ECO:0000313" key="6">
    <source>
        <dbReference type="Proteomes" id="UP000001286"/>
    </source>
</evidence>
<dbReference type="SUPFAM" id="SSF53474">
    <property type="entry name" value="alpha/beta-Hydrolases"/>
    <property type="match status" value="1"/>
</dbReference>
<dbReference type="PANTHER" id="PTHR42916">
    <property type="entry name" value="2-SUCCINYL-5-ENOLPYRUVYL-6-HYDROXY-3-CYCLOHEXENE-1-CARBOXYLATE SYNTHASE"/>
    <property type="match status" value="1"/>
</dbReference>
<comment type="subunit">
    <text evidence="3">Monomer.</text>
</comment>
<evidence type="ECO:0000256" key="2">
    <source>
        <dbReference type="ARBA" id="ARBA00023239"/>
    </source>
</evidence>
<proteinExistence type="inferred from homology"/>
<evidence type="ECO:0000259" key="4">
    <source>
        <dbReference type="Pfam" id="PF00561"/>
    </source>
</evidence>
<dbReference type="InterPro" id="IPR029058">
    <property type="entry name" value="AB_hydrolase_fold"/>
</dbReference>
<feature type="domain" description="AB hydrolase-1" evidence="4">
    <location>
        <begin position="21"/>
        <end position="256"/>
    </location>
</feature>
<keyword evidence="2 3" id="KW-0456">Lyase</keyword>
<dbReference type="PRINTS" id="PR00111">
    <property type="entry name" value="ABHYDROLASE"/>
</dbReference>
<dbReference type="GeneID" id="57076630"/>
<organism evidence="5 6">
    <name type="scientific">Listeria ivanovii (strain ATCC BAA-678 / PAM 55)</name>
    <dbReference type="NCBI Taxonomy" id="881621"/>
    <lineage>
        <taxon>Bacteria</taxon>
        <taxon>Bacillati</taxon>
        <taxon>Bacillota</taxon>
        <taxon>Bacilli</taxon>
        <taxon>Bacillales</taxon>
        <taxon>Listeriaceae</taxon>
        <taxon>Listeria</taxon>
    </lineage>
</organism>
<dbReference type="PANTHER" id="PTHR42916:SF1">
    <property type="entry name" value="PROTEIN PHYLLO, CHLOROPLASTIC"/>
    <property type="match status" value="1"/>
</dbReference>
<keyword evidence="1 3" id="KW-0474">Menaquinone biosynthesis</keyword>
<dbReference type="OrthoDB" id="9808398at2"/>
<dbReference type="eggNOG" id="COG0596">
    <property type="taxonomic scope" value="Bacteria"/>
</dbReference>
<reference evidence="5 6" key="1">
    <citation type="journal article" date="2011" name="J. Bacteriol.">
        <title>Complete genome sequence of the animal pathogen Listeria ivanovii, which provides insights into host specificities and evolution of the genus Listeria.</title>
        <authorList>
            <person name="Buchrieser C."/>
            <person name="Rusniok C."/>
            <person name="Garrido P."/>
            <person name="Hain T."/>
            <person name="Scortti M."/>
            <person name="Lampidis R."/>
            <person name="Karst U."/>
            <person name="Chakraborty T."/>
            <person name="Cossart P."/>
            <person name="Kreft J."/>
            <person name="Vazquez-Boland J.A."/>
            <person name="Goebel W."/>
            <person name="Glaser P."/>
        </authorList>
    </citation>
    <scope>NUCLEOTIDE SEQUENCE [LARGE SCALE GENOMIC DNA]</scope>
    <source>
        <strain evidence="6">ATCC BAA-678 / PAM 55</strain>
    </source>
</reference>
<accession>G2ZAT3</accession>
<dbReference type="Gene3D" id="3.40.50.1820">
    <property type="entry name" value="alpha/beta hydrolase"/>
    <property type="match status" value="1"/>
</dbReference>
<comment type="similarity">
    <text evidence="3">Belongs to the AB hydrolase superfamily. MenH family.</text>
</comment>
<dbReference type="Proteomes" id="UP000001286">
    <property type="component" value="Chromosome"/>
</dbReference>
<comment type="pathway">
    <text evidence="3">Quinol/quinone metabolism; 1,4-dihydroxy-2-naphthoate biosynthesis; 1,4-dihydroxy-2-naphthoate from chorismate: step 3/7.</text>
</comment>
<dbReference type="GO" id="GO:0009234">
    <property type="term" value="P:menaquinone biosynthetic process"/>
    <property type="evidence" value="ECO:0007669"/>
    <property type="project" value="UniProtKB-UniRule"/>
</dbReference>
<dbReference type="UniPathway" id="UPA00079"/>
<dbReference type="GO" id="GO:0070205">
    <property type="term" value="F:2-succinyl-6-hydroxy-2,4-cyclohexadiene-1-carboxylate synthase activity"/>
    <property type="evidence" value="ECO:0007669"/>
    <property type="project" value="UniProtKB-UniRule"/>
</dbReference>
<dbReference type="KEGG" id="liv:LIV_1649"/>
<dbReference type="NCBIfam" id="TIGR03695">
    <property type="entry name" value="menH_SHCHC"/>
    <property type="match status" value="1"/>
</dbReference>
<comment type="pathway">
    <text evidence="3">Quinol/quinone metabolism; menaquinone biosynthesis.</text>
</comment>
<dbReference type="AlphaFoldDB" id="G2ZAT3"/>
<dbReference type="EC" id="4.2.99.20" evidence="3"/>
<dbReference type="RefSeq" id="WP_014093034.1">
    <property type="nucleotide sequence ID" value="NC_016011.1"/>
</dbReference>
<evidence type="ECO:0000313" key="5">
    <source>
        <dbReference type="EMBL" id="CBW86136.1"/>
    </source>
</evidence>
<gene>
    <name evidence="3" type="primary">menH</name>
    <name evidence="5" type="ordered locus">LIV_1649</name>
</gene>
<comment type="catalytic activity">
    <reaction evidence="3">
        <text>5-enolpyruvoyl-6-hydroxy-2-succinyl-cyclohex-3-ene-1-carboxylate = (1R,6R)-6-hydroxy-2-succinyl-cyclohexa-2,4-diene-1-carboxylate + pyruvate</text>
        <dbReference type="Rhea" id="RHEA:25597"/>
        <dbReference type="ChEBI" id="CHEBI:15361"/>
        <dbReference type="ChEBI" id="CHEBI:58689"/>
        <dbReference type="ChEBI" id="CHEBI:58818"/>
        <dbReference type="EC" id="4.2.99.20"/>
    </reaction>
</comment>
<dbReference type="UniPathway" id="UPA01057">
    <property type="reaction ID" value="UER00900"/>
</dbReference>
<name>G2ZAT3_LISIP</name>
<dbReference type="EMBL" id="FR687253">
    <property type="protein sequence ID" value="CBW86136.1"/>
    <property type="molecule type" value="Genomic_DNA"/>
</dbReference>
<dbReference type="HOGENOM" id="CLU_020336_50_4_9"/>
<sequence length="276" mass="31365">MQINGQKYHVTTFFSEEKRKVLLMLHGFTGTNETYKHIISNLKAAYDIVAPDLLGHGKTVSPKPLERYSMEQICQDLAEILRQLEVQQCILLGYSMGGRVATSFAAKYPEKVQGLILVNSSPGIEQASDRESRMLADNRLADSIEQEGIQAFVKYWEELPLFASQQKLPVEIQTEIRDERLSQKPFGLAMSLRGMGTGKQDAYWVDLANFTFPVLLITAEFDKKFQSIADEMLKYLPNATQITIKQAGHAVYLEQPSTFLSELNHWLEVNLKEEEQ</sequence>